<feature type="transmembrane region" description="Helical" evidence="1">
    <location>
        <begin position="37"/>
        <end position="57"/>
    </location>
</feature>
<proteinExistence type="predicted"/>
<dbReference type="EMBL" id="BJYM01000018">
    <property type="protein sequence ID" value="GEN89040.1"/>
    <property type="molecule type" value="Genomic_DNA"/>
</dbReference>
<dbReference type="Proteomes" id="UP000321558">
    <property type="component" value="Unassembled WGS sequence"/>
</dbReference>
<keyword evidence="1" id="KW-1133">Transmembrane helix</keyword>
<evidence type="ECO:0000256" key="1">
    <source>
        <dbReference type="SAM" id="Phobius"/>
    </source>
</evidence>
<keyword evidence="1" id="KW-0812">Transmembrane</keyword>
<gene>
    <name evidence="2" type="ORF">OSO01_37790</name>
</gene>
<evidence type="ECO:0000313" key="2">
    <source>
        <dbReference type="EMBL" id="GEN89040.1"/>
    </source>
</evidence>
<evidence type="ECO:0000313" key="3">
    <source>
        <dbReference type="Proteomes" id="UP000321558"/>
    </source>
</evidence>
<keyword evidence="3" id="KW-1185">Reference proteome</keyword>
<accession>A0A511ZNK9</accession>
<organism evidence="2 3">
    <name type="scientific">Oceanobacillus sojae</name>
    <dbReference type="NCBI Taxonomy" id="582851"/>
    <lineage>
        <taxon>Bacteria</taxon>
        <taxon>Bacillati</taxon>
        <taxon>Bacillota</taxon>
        <taxon>Bacilli</taxon>
        <taxon>Bacillales</taxon>
        <taxon>Bacillaceae</taxon>
        <taxon>Oceanobacillus</taxon>
    </lineage>
</organism>
<name>A0A511ZNK9_9BACI</name>
<keyword evidence="1" id="KW-0472">Membrane</keyword>
<comment type="caution">
    <text evidence="2">The sequence shown here is derived from an EMBL/GenBank/DDBJ whole genome shotgun (WGS) entry which is preliminary data.</text>
</comment>
<sequence>MEDTKNAKKRNPFDYALILLAIIGFASLFLYPDFMDVYFSPILLSIGALAFFTRLVVLVKNKTFGLHFIVFFY</sequence>
<dbReference type="AlphaFoldDB" id="A0A511ZNK9"/>
<reference evidence="2 3" key="1">
    <citation type="submission" date="2019-07" db="EMBL/GenBank/DDBJ databases">
        <title>Whole genome shotgun sequence of Oceanobacillus sojae NBRC 105379.</title>
        <authorList>
            <person name="Hosoyama A."/>
            <person name="Uohara A."/>
            <person name="Ohji S."/>
            <person name="Ichikawa N."/>
        </authorList>
    </citation>
    <scope>NUCLEOTIDE SEQUENCE [LARGE SCALE GENOMIC DNA]</scope>
    <source>
        <strain evidence="2 3">NBRC 105379</strain>
    </source>
</reference>
<protein>
    <submittedName>
        <fullName evidence="2">Uncharacterized protein</fullName>
    </submittedName>
</protein>
<feature type="transmembrane region" description="Helical" evidence="1">
    <location>
        <begin position="12"/>
        <end position="31"/>
    </location>
</feature>